<protein>
    <recommendedName>
        <fullName evidence="3">NRDE family protein</fullName>
    </recommendedName>
</protein>
<evidence type="ECO:0008006" key="3">
    <source>
        <dbReference type="Google" id="ProtNLM"/>
    </source>
</evidence>
<name>A0A8J3E401_9PROT</name>
<reference evidence="1" key="2">
    <citation type="submission" date="2020-09" db="EMBL/GenBank/DDBJ databases">
        <authorList>
            <person name="Sun Q."/>
            <person name="Zhou Y."/>
        </authorList>
    </citation>
    <scope>NUCLEOTIDE SEQUENCE</scope>
    <source>
        <strain evidence="1">CGMCC 1.15725</strain>
    </source>
</reference>
<accession>A0A8J3E401</accession>
<proteinExistence type="predicted"/>
<dbReference type="InterPro" id="IPR008551">
    <property type="entry name" value="TANGO2"/>
</dbReference>
<gene>
    <name evidence="1" type="ORF">GCM10011611_46350</name>
</gene>
<dbReference type="PANTHER" id="PTHR17985:SF8">
    <property type="entry name" value="TRANSPORT AND GOLGI ORGANIZATION PROTEIN 2 HOMOLOG"/>
    <property type="match status" value="1"/>
</dbReference>
<comment type="caution">
    <text evidence="1">The sequence shown here is derived from an EMBL/GenBank/DDBJ whole genome shotgun (WGS) entry which is preliminary data.</text>
</comment>
<dbReference type="PANTHER" id="PTHR17985">
    <property type="entry name" value="SER/THR-RICH PROTEIN T10 IN DGCR REGION"/>
    <property type="match status" value="1"/>
</dbReference>
<sequence length="249" mass="26722">MCTLVLLRRPGHEWPLILGANRDEMVNRPWQAPGRHWADRPNVVAGLDELAGGSWFGVNDEGVVAAILNRVGTLGPAAGKRSRGELVLDALDHADAVAAAAALSDIDPDAYRPFNLLVADNRDAFWLAHRGDGRIAMVRVTDGLHMLTARELDDPSSPRIQRYRERFKNATAPDPTAGDWQAWQDLLGDTVPGDGEPVDSAMRFARPDGFATVSSALLALAAPGAEVRSIGRFARVAGQPSAWGPLGTP</sequence>
<dbReference type="EMBL" id="BMJQ01000013">
    <property type="protein sequence ID" value="GGF34878.1"/>
    <property type="molecule type" value="Genomic_DNA"/>
</dbReference>
<organism evidence="1 2">
    <name type="scientific">Aliidongia dinghuensis</name>
    <dbReference type="NCBI Taxonomy" id="1867774"/>
    <lineage>
        <taxon>Bacteria</taxon>
        <taxon>Pseudomonadati</taxon>
        <taxon>Pseudomonadota</taxon>
        <taxon>Alphaproteobacteria</taxon>
        <taxon>Rhodospirillales</taxon>
        <taxon>Dongiaceae</taxon>
        <taxon>Aliidongia</taxon>
    </lineage>
</organism>
<evidence type="ECO:0000313" key="1">
    <source>
        <dbReference type="EMBL" id="GGF34878.1"/>
    </source>
</evidence>
<reference evidence="1" key="1">
    <citation type="journal article" date="2014" name="Int. J. Syst. Evol. Microbiol.">
        <title>Complete genome sequence of Corynebacterium casei LMG S-19264T (=DSM 44701T), isolated from a smear-ripened cheese.</title>
        <authorList>
            <consortium name="US DOE Joint Genome Institute (JGI-PGF)"/>
            <person name="Walter F."/>
            <person name="Albersmeier A."/>
            <person name="Kalinowski J."/>
            <person name="Ruckert C."/>
        </authorList>
    </citation>
    <scope>NUCLEOTIDE SEQUENCE</scope>
    <source>
        <strain evidence="1">CGMCC 1.15725</strain>
    </source>
</reference>
<dbReference type="RefSeq" id="WP_189050242.1">
    <property type="nucleotide sequence ID" value="NZ_BMJQ01000013.1"/>
</dbReference>
<dbReference type="Proteomes" id="UP000646365">
    <property type="component" value="Unassembled WGS sequence"/>
</dbReference>
<evidence type="ECO:0000313" key="2">
    <source>
        <dbReference type="Proteomes" id="UP000646365"/>
    </source>
</evidence>
<dbReference type="AlphaFoldDB" id="A0A8J3E401"/>
<keyword evidence="2" id="KW-1185">Reference proteome</keyword>
<dbReference type="Gene3D" id="3.60.60.10">
    <property type="entry name" value="Penicillin V Acylase, Chain A"/>
    <property type="match status" value="1"/>
</dbReference>
<dbReference type="Pfam" id="PF05742">
    <property type="entry name" value="TANGO2"/>
    <property type="match status" value="1"/>
</dbReference>